<sequence length="84" mass="10178">MKYLHTRTADEVLNTIKAYRDYFHEHTLRKPHWPLLDRLISRETEMMQVWENIAQQRLCWKKCYTFLEQIFLRGLKALGIIAVG</sequence>
<dbReference type="Proteomes" id="UP000317747">
    <property type="component" value="Unassembled WGS sequence"/>
</dbReference>
<protein>
    <submittedName>
        <fullName evidence="1">Uncharacterized protein</fullName>
    </submittedName>
</protein>
<evidence type="ECO:0000313" key="1">
    <source>
        <dbReference type="EMBL" id="TPV45357.1"/>
    </source>
</evidence>
<keyword evidence="2" id="KW-1185">Reference proteome</keyword>
<proteinExistence type="predicted"/>
<accession>A0A506QHW7</accession>
<name>A0A506QHW7_9GAMM</name>
<gene>
    <name evidence="1" type="ORF">FJW01_05745</name>
</gene>
<dbReference type="EMBL" id="VHJA01000042">
    <property type="protein sequence ID" value="TPV45357.1"/>
    <property type="molecule type" value="Genomic_DNA"/>
</dbReference>
<dbReference type="AlphaFoldDB" id="A0A506QHW7"/>
<comment type="caution">
    <text evidence="1">The sequence shown here is derived from an EMBL/GenBank/DDBJ whole genome shotgun (WGS) entry which is preliminary data.</text>
</comment>
<dbReference type="RefSeq" id="WP_128085934.1">
    <property type="nucleotide sequence ID" value="NZ_CP071407.1"/>
</dbReference>
<dbReference type="OrthoDB" id="7593213at2"/>
<reference evidence="1 2" key="1">
    <citation type="submission" date="2019-06" db="EMBL/GenBank/DDBJ databases">
        <title>Taxogenomics and systematics of the genus Pantoea.</title>
        <authorList>
            <person name="Tambong J.T."/>
        </authorList>
    </citation>
    <scope>NUCLEOTIDE SEQUENCE [LARGE SCALE GENOMIC DNA]</scope>
    <source>
        <strain evidence="1 2">LMG 24200</strain>
    </source>
</reference>
<evidence type="ECO:0000313" key="2">
    <source>
        <dbReference type="Proteomes" id="UP000317747"/>
    </source>
</evidence>
<organism evidence="1 2">
    <name type="scientific">Pantoea deleyi</name>
    <dbReference type="NCBI Taxonomy" id="470932"/>
    <lineage>
        <taxon>Bacteria</taxon>
        <taxon>Pseudomonadati</taxon>
        <taxon>Pseudomonadota</taxon>
        <taxon>Gammaproteobacteria</taxon>
        <taxon>Enterobacterales</taxon>
        <taxon>Erwiniaceae</taxon>
        <taxon>Pantoea</taxon>
    </lineage>
</organism>